<dbReference type="EMBL" id="BMAT01008623">
    <property type="protein sequence ID" value="GFR89302.1"/>
    <property type="molecule type" value="Genomic_DNA"/>
</dbReference>
<dbReference type="AlphaFoldDB" id="A0AAV4GUB1"/>
<reference evidence="1 2" key="1">
    <citation type="journal article" date="2021" name="Elife">
        <title>Chloroplast acquisition without the gene transfer in kleptoplastic sea slugs, Plakobranchus ocellatus.</title>
        <authorList>
            <person name="Maeda T."/>
            <person name="Takahashi S."/>
            <person name="Yoshida T."/>
            <person name="Shimamura S."/>
            <person name="Takaki Y."/>
            <person name="Nagai Y."/>
            <person name="Toyoda A."/>
            <person name="Suzuki Y."/>
            <person name="Arimoto A."/>
            <person name="Ishii H."/>
            <person name="Satoh N."/>
            <person name="Nishiyama T."/>
            <person name="Hasebe M."/>
            <person name="Maruyama T."/>
            <person name="Minagawa J."/>
            <person name="Obokata J."/>
            <person name="Shigenobu S."/>
        </authorList>
    </citation>
    <scope>NUCLEOTIDE SEQUENCE [LARGE SCALE GENOMIC DNA]</scope>
</reference>
<dbReference type="Proteomes" id="UP000762676">
    <property type="component" value="Unassembled WGS sequence"/>
</dbReference>
<evidence type="ECO:0000313" key="1">
    <source>
        <dbReference type="EMBL" id="GFR89302.1"/>
    </source>
</evidence>
<name>A0AAV4GUB1_9GAST</name>
<proteinExistence type="predicted"/>
<evidence type="ECO:0000313" key="2">
    <source>
        <dbReference type="Proteomes" id="UP000762676"/>
    </source>
</evidence>
<protein>
    <submittedName>
        <fullName evidence="1">Uncharacterized protein</fullName>
    </submittedName>
</protein>
<organism evidence="1 2">
    <name type="scientific">Elysia marginata</name>
    <dbReference type="NCBI Taxonomy" id="1093978"/>
    <lineage>
        <taxon>Eukaryota</taxon>
        <taxon>Metazoa</taxon>
        <taxon>Spiralia</taxon>
        <taxon>Lophotrochozoa</taxon>
        <taxon>Mollusca</taxon>
        <taxon>Gastropoda</taxon>
        <taxon>Heterobranchia</taxon>
        <taxon>Euthyneura</taxon>
        <taxon>Panpulmonata</taxon>
        <taxon>Sacoglossa</taxon>
        <taxon>Placobranchoidea</taxon>
        <taxon>Plakobranchidae</taxon>
        <taxon>Elysia</taxon>
    </lineage>
</organism>
<sequence length="109" mass="12759">MADNFLQFVDLVECEFRHKIDLPFLSSSFIFSSRRSYRYGEEVYLLEQEIIQVCIQVTVYRYGEEVYLLEQEIIQVCIQAWRGTSSCRLLFVLLISTICQPTPNMSSIG</sequence>
<comment type="caution">
    <text evidence="1">The sequence shown here is derived from an EMBL/GenBank/DDBJ whole genome shotgun (WGS) entry which is preliminary data.</text>
</comment>
<accession>A0AAV4GUB1</accession>
<keyword evidence="2" id="KW-1185">Reference proteome</keyword>
<gene>
    <name evidence="1" type="ORF">ElyMa_004274500</name>
</gene>